<feature type="compositionally biased region" description="Basic and acidic residues" evidence="1">
    <location>
        <begin position="146"/>
        <end position="160"/>
    </location>
</feature>
<evidence type="ECO:0000259" key="2">
    <source>
        <dbReference type="PROSITE" id="PS50235"/>
    </source>
</evidence>
<dbReference type="Gene3D" id="3.90.70.10">
    <property type="entry name" value="Cysteine proteinases"/>
    <property type="match status" value="1"/>
</dbReference>
<evidence type="ECO:0000313" key="4">
    <source>
        <dbReference type="Proteomes" id="UP000006038"/>
    </source>
</evidence>
<feature type="region of interest" description="Disordered" evidence="1">
    <location>
        <begin position="138"/>
        <end position="160"/>
    </location>
</feature>
<dbReference type="HOGENOM" id="CLU_1654864_0_0_1"/>
<reference evidence="3" key="2">
    <citation type="submission" date="2013-04" db="UniProtKB">
        <authorList>
            <consortium name="EnsemblPlants"/>
        </authorList>
    </citation>
    <scope>IDENTIFICATION</scope>
</reference>
<dbReference type="PROSITE" id="PS50235">
    <property type="entry name" value="USP_3"/>
    <property type="match status" value="1"/>
</dbReference>
<protein>
    <recommendedName>
        <fullName evidence="2">USP domain-containing protein</fullName>
    </recommendedName>
</protein>
<accession>J3M4S2</accession>
<dbReference type="EnsemblPlants" id="OB05G15960.1">
    <property type="protein sequence ID" value="OB05G15960.1"/>
    <property type="gene ID" value="OB05G15960"/>
</dbReference>
<dbReference type="SUPFAM" id="SSF54001">
    <property type="entry name" value="Cysteine proteinases"/>
    <property type="match status" value="1"/>
</dbReference>
<dbReference type="AlphaFoldDB" id="J3M4S2"/>
<keyword evidence="4" id="KW-1185">Reference proteome</keyword>
<evidence type="ECO:0000256" key="1">
    <source>
        <dbReference type="SAM" id="MobiDB-lite"/>
    </source>
</evidence>
<sequence>MAAAACRTQYKAKIQLQQASNAYQGLRKDVGHFVAYVRKGRLQQSNGSSLWFCASDAKIRKISLEVLTCEADLIFYERILKAKSTCKLDGKKLRIGNGMGKGWVGLKWPQPRASPTPTEGSIREAEPAMAWVDAGGYGLEAAGSGGREEARRRNGGGGDK</sequence>
<feature type="domain" description="USP" evidence="2">
    <location>
        <begin position="1"/>
        <end position="79"/>
    </location>
</feature>
<evidence type="ECO:0000313" key="3">
    <source>
        <dbReference type="EnsemblPlants" id="OB05G15960.1"/>
    </source>
</evidence>
<dbReference type="Gramene" id="OB05G15960.1">
    <property type="protein sequence ID" value="OB05G15960.1"/>
    <property type="gene ID" value="OB05G15960"/>
</dbReference>
<dbReference type="InterPro" id="IPR038765">
    <property type="entry name" value="Papain-like_cys_pep_sf"/>
</dbReference>
<name>J3M4S2_ORYBR</name>
<organism evidence="3">
    <name type="scientific">Oryza brachyantha</name>
    <name type="common">malo sina</name>
    <dbReference type="NCBI Taxonomy" id="4533"/>
    <lineage>
        <taxon>Eukaryota</taxon>
        <taxon>Viridiplantae</taxon>
        <taxon>Streptophyta</taxon>
        <taxon>Embryophyta</taxon>
        <taxon>Tracheophyta</taxon>
        <taxon>Spermatophyta</taxon>
        <taxon>Magnoliopsida</taxon>
        <taxon>Liliopsida</taxon>
        <taxon>Poales</taxon>
        <taxon>Poaceae</taxon>
        <taxon>BOP clade</taxon>
        <taxon>Oryzoideae</taxon>
        <taxon>Oryzeae</taxon>
        <taxon>Oryzinae</taxon>
        <taxon>Oryza</taxon>
    </lineage>
</organism>
<reference evidence="3" key="1">
    <citation type="journal article" date="2013" name="Nat. Commun.">
        <title>Whole-genome sequencing of Oryza brachyantha reveals mechanisms underlying Oryza genome evolution.</title>
        <authorList>
            <person name="Chen J."/>
            <person name="Huang Q."/>
            <person name="Gao D."/>
            <person name="Wang J."/>
            <person name="Lang Y."/>
            <person name="Liu T."/>
            <person name="Li B."/>
            <person name="Bai Z."/>
            <person name="Luis Goicoechea J."/>
            <person name="Liang C."/>
            <person name="Chen C."/>
            <person name="Zhang W."/>
            <person name="Sun S."/>
            <person name="Liao Y."/>
            <person name="Zhang X."/>
            <person name="Yang L."/>
            <person name="Song C."/>
            <person name="Wang M."/>
            <person name="Shi J."/>
            <person name="Liu G."/>
            <person name="Liu J."/>
            <person name="Zhou H."/>
            <person name="Zhou W."/>
            <person name="Yu Q."/>
            <person name="An N."/>
            <person name="Chen Y."/>
            <person name="Cai Q."/>
            <person name="Wang B."/>
            <person name="Liu B."/>
            <person name="Min J."/>
            <person name="Huang Y."/>
            <person name="Wu H."/>
            <person name="Li Z."/>
            <person name="Zhang Y."/>
            <person name="Yin Y."/>
            <person name="Song W."/>
            <person name="Jiang J."/>
            <person name="Jackson S.A."/>
            <person name="Wing R.A."/>
            <person name="Wang J."/>
            <person name="Chen M."/>
        </authorList>
    </citation>
    <scope>NUCLEOTIDE SEQUENCE [LARGE SCALE GENOMIC DNA]</scope>
    <source>
        <strain evidence="3">cv. IRGC 101232</strain>
    </source>
</reference>
<dbReference type="Proteomes" id="UP000006038">
    <property type="component" value="Chromosome 5"/>
</dbReference>
<dbReference type="InterPro" id="IPR028889">
    <property type="entry name" value="USP"/>
</dbReference>
<proteinExistence type="predicted"/>